<dbReference type="Proteomes" id="UP000694844">
    <property type="component" value="Chromosome 5"/>
</dbReference>
<name>A0A8B8EWK0_CRAVI</name>
<dbReference type="OrthoDB" id="661220at2759"/>
<evidence type="ECO:0000313" key="2">
    <source>
        <dbReference type="Proteomes" id="UP000694844"/>
    </source>
</evidence>
<evidence type="ECO:0000313" key="3">
    <source>
        <dbReference type="RefSeq" id="XP_022343998.1"/>
    </source>
</evidence>
<gene>
    <name evidence="3" type="primary">LOC111137056</name>
</gene>
<dbReference type="PANTHER" id="PTHR16219">
    <property type="entry name" value="AUGMIN SUBUNIT 4 FAMILY MEMBER"/>
    <property type="match status" value="1"/>
</dbReference>
<keyword evidence="2" id="KW-1185">Reference proteome</keyword>
<reference evidence="3" key="1">
    <citation type="submission" date="2025-08" db="UniProtKB">
        <authorList>
            <consortium name="RefSeq"/>
        </authorList>
    </citation>
    <scope>IDENTIFICATION</scope>
    <source>
        <tissue evidence="3">Whole sample</tissue>
    </source>
</reference>
<dbReference type="GO" id="GO:0070652">
    <property type="term" value="C:HAUS complex"/>
    <property type="evidence" value="ECO:0007669"/>
    <property type="project" value="InterPro"/>
</dbReference>
<dbReference type="GO" id="GO:0007098">
    <property type="term" value="P:centrosome cycle"/>
    <property type="evidence" value="ECO:0007669"/>
    <property type="project" value="InterPro"/>
</dbReference>
<dbReference type="GO" id="GO:0051011">
    <property type="term" value="F:microtubule minus-end binding"/>
    <property type="evidence" value="ECO:0007669"/>
    <property type="project" value="TreeGrafter"/>
</dbReference>
<dbReference type="GeneID" id="111137056"/>
<dbReference type="Pfam" id="PF14735">
    <property type="entry name" value="HAUS4"/>
    <property type="match status" value="1"/>
</dbReference>
<dbReference type="InterPro" id="IPR029327">
    <property type="entry name" value="HAUS4"/>
</dbReference>
<dbReference type="KEGG" id="cvn:111137056"/>
<sequence>MSTQSGFSAKTAEKLNASLPIDITATQVQHYPELAKLLTDLSQRITPEGVSVQVKQELHQAEEELRHEKHTWLLQHILYKEIEEFLVDSELKNQDVALSPDDKQFHTMLQECLTFSEIGDYLRCSPDPSCKVNLLGLTEESIQNQNPHRKNLGYLQQKLIPRLEERLADRCENLQSFQEAEAVLDSSPTLAKSSHLPALMEAQKRKLEEDKHQLERLRAAKEKQFQTYYQTLLDSLHLLEKLITKYRLQSQTEHDTISAEWLVGKCDGLCLKIKLIELQILCDTYTLETTKALEQIKETLHSAQVEAEKSKTYVTKTLQTYESLGSEFDELVMEYQRLKEETDNKEWALSELLKSDS</sequence>
<dbReference type="InterPro" id="IPR026214">
    <property type="entry name" value="HAUS4_met"/>
</dbReference>
<organism evidence="2 3">
    <name type="scientific">Crassostrea virginica</name>
    <name type="common">Eastern oyster</name>
    <dbReference type="NCBI Taxonomy" id="6565"/>
    <lineage>
        <taxon>Eukaryota</taxon>
        <taxon>Metazoa</taxon>
        <taxon>Spiralia</taxon>
        <taxon>Lophotrochozoa</taxon>
        <taxon>Mollusca</taxon>
        <taxon>Bivalvia</taxon>
        <taxon>Autobranchia</taxon>
        <taxon>Pteriomorphia</taxon>
        <taxon>Ostreida</taxon>
        <taxon>Ostreoidea</taxon>
        <taxon>Ostreidae</taxon>
        <taxon>Crassostrea</taxon>
    </lineage>
</organism>
<dbReference type="AlphaFoldDB" id="A0A8B8EWK0"/>
<proteinExistence type="predicted"/>
<feature type="coiled-coil region" evidence="1">
    <location>
        <begin position="200"/>
        <end position="227"/>
    </location>
</feature>
<evidence type="ECO:0000256" key="1">
    <source>
        <dbReference type="SAM" id="Coils"/>
    </source>
</evidence>
<dbReference type="RefSeq" id="XP_022343998.1">
    <property type="nucleotide sequence ID" value="XM_022488290.1"/>
</dbReference>
<accession>A0A8B8EWK0</accession>
<dbReference type="PRINTS" id="PR02090">
    <property type="entry name" value="HAUSAUGMINL4"/>
</dbReference>
<keyword evidence="1" id="KW-0175">Coiled coil</keyword>
<dbReference type="GO" id="GO:0051225">
    <property type="term" value="P:spindle assembly"/>
    <property type="evidence" value="ECO:0007669"/>
    <property type="project" value="InterPro"/>
</dbReference>
<protein>
    <submittedName>
        <fullName evidence="3">HAUS augmin-like complex subunit 4</fullName>
    </submittedName>
</protein>
<dbReference type="PANTHER" id="PTHR16219:SF1">
    <property type="entry name" value="HAUS AUGMIN-LIKE COMPLEX SUBUNIT 4"/>
    <property type="match status" value="1"/>
</dbReference>